<organism evidence="1 2">
    <name type="scientific">Aeromicrobium ginsengisoli</name>
    <dbReference type="NCBI Taxonomy" id="363867"/>
    <lineage>
        <taxon>Bacteria</taxon>
        <taxon>Bacillati</taxon>
        <taxon>Actinomycetota</taxon>
        <taxon>Actinomycetes</taxon>
        <taxon>Propionibacteriales</taxon>
        <taxon>Nocardioidaceae</taxon>
        <taxon>Aeromicrobium</taxon>
    </lineage>
</organism>
<keyword evidence="2" id="KW-1185">Reference proteome</keyword>
<protein>
    <submittedName>
        <fullName evidence="1">Uncharacterized protein</fullName>
    </submittedName>
</protein>
<comment type="caution">
    <text evidence="1">The sequence shown here is derived from an EMBL/GenBank/DDBJ whole genome shotgun (WGS) entry which is preliminary data.</text>
</comment>
<dbReference type="Proteomes" id="UP000380867">
    <property type="component" value="Unassembled WGS sequence"/>
</dbReference>
<evidence type="ECO:0000313" key="1">
    <source>
        <dbReference type="EMBL" id="KAA1399662.1"/>
    </source>
</evidence>
<dbReference type="AlphaFoldDB" id="A0A5M4FI73"/>
<evidence type="ECO:0000313" key="2">
    <source>
        <dbReference type="Proteomes" id="UP000380867"/>
    </source>
</evidence>
<accession>A0A5M4FI73</accession>
<proteinExistence type="predicted"/>
<dbReference type="RefSeq" id="WP_149687797.1">
    <property type="nucleotide sequence ID" value="NZ_SDPQ02000001.1"/>
</dbReference>
<sequence>MTEDCTPDQQDMTEAIPARRPVLEARHGDTTHWFSSLEDFIATFGLGEHHDVEVDAVFAVDESDFRWMHAANAKAFLRGHAAPFTHDEIVLRVQAFHDAVVAQR</sequence>
<name>A0A5M4FI73_9ACTN</name>
<gene>
    <name evidence="1" type="ORF">ESP70_002555</name>
</gene>
<reference evidence="1" key="1">
    <citation type="submission" date="2019-09" db="EMBL/GenBank/DDBJ databases">
        <authorList>
            <person name="Li J."/>
        </authorList>
    </citation>
    <scope>NUCLEOTIDE SEQUENCE [LARGE SCALE GENOMIC DNA]</scope>
    <source>
        <strain evidence="1">JCM 14732</strain>
    </source>
</reference>
<dbReference type="EMBL" id="SDPQ02000001">
    <property type="protein sequence ID" value="KAA1399662.1"/>
    <property type="molecule type" value="Genomic_DNA"/>
</dbReference>